<organism evidence="10">
    <name type="scientific">Candidatus Nitrotoga fabula</name>
    <dbReference type="NCBI Taxonomy" id="2182327"/>
    <lineage>
        <taxon>Bacteria</taxon>
        <taxon>Pseudomonadati</taxon>
        <taxon>Pseudomonadota</taxon>
        <taxon>Betaproteobacteria</taxon>
        <taxon>Nitrosomonadales</taxon>
        <taxon>Gallionellaceae</taxon>
        <taxon>Candidatus Nitrotoga</taxon>
    </lineage>
</organism>
<keyword evidence="3 7" id="KW-0479">Metal-binding</keyword>
<gene>
    <name evidence="10" type="ORF">NITFAB_1373</name>
</gene>
<dbReference type="AlphaFoldDB" id="A0A2X0QUB3"/>
<dbReference type="GO" id="GO:0004130">
    <property type="term" value="F:cytochrome-c peroxidase activity"/>
    <property type="evidence" value="ECO:0007669"/>
    <property type="project" value="TreeGrafter"/>
</dbReference>
<sequence length="426" mass="46845">MHLRMVVLSVLALISFLSQAAESLNHEQKLGEHLFKDVNLSLYRNQSCATCHSLNPANGSAPAPGFVDPDNVNNGSAVSAGTIANVRGALNAPSLGYAAFSPVFYWNKKEGLYMGGQFWNGRASGLKEQAREPFLNPREMAMPDIPAVVERIKEGRGYHQLFWNAYKVNLEDTKGKIFPDTGKKPADDEKIFALAARAIAEFEKTTVFNKFNSKFDYVLAGKTMFTAKEEEGLQLFNGKAQCSACHISEATHFKSEGTHNKKGKIMPPLFTDFTYDNIGLPRNAAIPDDPDRGLGGRADIAAEDPDGNELGKHKVMTLRNIALTPPYGHNGVLVSLKQVVHFYNTRDTLGELFTDNTDTINFGITGWPLSEIQQNVNADELGDLKLTSEEEDAIVAFMETLTDDYPIWGNDPNVPMNSPPPFSISP</sequence>
<dbReference type="InterPro" id="IPR036909">
    <property type="entry name" value="Cyt_c-like_dom_sf"/>
</dbReference>
<dbReference type="GO" id="GO:0030313">
    <property type="term" value="C:cell envelope"/>
    <property type="evidence" value="ECO:0007669"/>
    <property type="project" value="UniProtKB-SubCell"/>
</dbReference>
<dbReference type="GO" id="GO:0046872">
    <property type="term" value="F:metal ion binding"/>
    <property type="evidence" value="ECO:0007669"/>
    <property type="project" value="UniProtKB-KW"/>
</dbReference>
<evidence type="ECO:0000256" key="7">
    <source>
        <dbReference type="PROSITE-ProRule" id="PRU00433"/>
    </source>
</evidence>
<evidence type="ECO:0000256" key="5">
    <source>
        <dbReference type="ARBA" id="ARBA00023002"/>
    </source>
</evidence>
<reference evidence="10" key="1">
    <citation type="submission" date="2018-05" db="EMBL/GenBank/DDBJ databases">
        <authorList>
            <person name="Lanie J.A."/>
            <person name="Ng W.-L."/>
            <person name="Kazmierczak K.M."/>
            <person name="Andrzejewski T.M."/>
            <person name="Davidsen T.M."/>
            <person name="Wayne K.J."/>
            <person name="Tettelin H."/>
            <person name="Glass J.I."/>
            <person name="Rusch D."/>
            <person name="Podicherti R."/>
            <person name="Tsui H.-C.T."/>
            <person name="Winkler M.E."/>
        </authorList>
    </citation>
    <scope>NUCLEOTIDE SEQUENCE</scope>
    <source>
        <strain evidence="10">KNB</strain>
    </source>
</reference>
<evidence type="ECO:0000256" key="6">
    <source>
        <dbReference type="ARBA" id="ARBA00023004"/>
    </source>
</evidence>
<comment type="subcellular location">
    <subcellularLocation>
        <location evidence="1">Cell envelope</location>
    </subcellularLocation>
</comment>
<evidence type="ECO:0000256" key="8">
    <source>
        <dbReference type="SAM" id="SignalP"/>
    </source>
</evidence>
<keyword evidence="10" id="KW-0575">Peroxidase</keyword>
<dbReference type="GO" id="GO:0020037">
    <property type="term" value="F:heme binding"/>
    <property type="evidence" value="ECO:0007669"/>
    <property type="project" value="InterPro"/>
</dbReference>
<dbReference type="EMBL" id="LS423452">
    <property type="protein sequence ID" value="SPS05783.1"/>
    <property type="molecule type" value="Genomic_DNA"/>
</dbReference>
<dbReference type="Pfam" id="PF03150">
    <property type="entry name" value="CCP_MauG"/>
    <property type="match status" value="1"/>
</dbReference>
<feature type="signal peptide" evidence="8">
    <location>
        <begin position="1"/>
        <end position="20"/>
    </location>
</feature>
<dbReference type="PANTHER" id="PTHR30600:SF10">
    <property type="entry name" value="BLL6722 PROTEIN"/>
    <property type="match status" value="1"/>
</dbReference>
<proteinExistence type="predicted"/>
<dbReference type="SUPFAM" id="SSF46626">
    <property type="entry name" value="Cytochrome c"/>
    <property type="match status" value="2"/>
</dbReference>
<feature type="chain" id="PRO_5016017681" evidence="8">
    <location>
        <begin position="21"/>
        <end position="426"/>
    </location>
</feature>
<evidence type="ECO:0000256" key="2">
    <source>
        <dbReference type="ARBA" id="ARBA00022617"/>
    </source>
</evidence>
<evidence type="ECO:0000256" key="3">
    <source>
        <dbReference type="ARBA" id="ARBA00022723"/>
    </source>
</evidence>
<dbReference type="Gene3D" id="1.10.760.10">
    <property type="entry name" value="Cytochrome c-like domain"/>
    <property type="match status" value="2"/>
</dbReference>
<dbReference type="GO" id="GO:0009055">
    <property type="term" value="F:electron transfer activity"/>
    <property type="evidence" value="ECO:0007669"/>
    <property type="project" value="InterPro"/>
</dbReference>
<dbReference type="InterPro" id="IPR051395">
    <property type="entry name" value="Cytochrome_c_Peroxidase/MauG"/>
</dbReference>
<evidence type="ECO:0000259" key="9">
    <source>
        <dbReference type="PROSITE" id="PS51007"/>
    </source>
</evidence>
<keyword evidence="5" id="KW-0560">Oxidoreductase</keyword>
<accession>A0A2X0QUB3</accession>
<dbReference type="PROSITE" id="PS51007">
    <property type="entry name" value="CYTC"/>
    <property type="match status" value="2"/>
</dbReference>
<evidence type="ECO:0000313" key="10">
    <source>
        <dbReference type="EMBL" id="SPS05783.1"/>
    </source>
</evidence>
<evidence type="ECO:0000256" key="4">
    <source>
        <dbReference type="ARBA" id="ARBA00022729"/>
    </source>
</evidence>
<keyword evidence="2 7" id="KW-0349">Heme</keyword>
<dbReference type="PANTHER" id="PTHR30600">
    <property type="entry name" value="CYTOCHROME C PEROXIDASE-RELATED"/>
    <property type="match status" value="1"/>
</dbReference>
<keyword evidence="4 8" id="KW-0732">Signal</keyword>
<feature type="domain" description="Cytochrome c" evidence="9">
    <location>
        <begin position="26"/>
        <end position="207"/>
    </location>
</feature>
<name>A0A2X0QUB3_9PROT</name>
<feature type="domain" description="Cytochrome c" evidence="9">
    <location>
        <begin position="227"/>
        <end position="402"/>
    </location>
</feature>
<dbReference type="InterPro" id="IPR004852">
    <property type="entry name" value="Di-haem_cyt_c_peroxidsae"/>
</dbReference>
<keyword evidence="6 7" id="KW-0408">Iron</keyword>
<evidence type="ECO:0000256" key="1">
    <source>
        <dbReference type="ARBA" id="ARBA00004196"/>
    </source>
</evidence>
<dbReference type="InterPro" id="IPR009056">
    <property type="entry name" value="Cyt_c-like_dom"/>
</dbReference>
<protein>
    <submittedName>
        <fullName evidence="10">Putative Di-heme cytochrome c peroxidase</fullName>
    </submittedName>
</protein>